<feature type="transmembrane region" description="Helical" evidence="1">
    <location>
        <begin position="102"/>
        <end position="124"/>
    </location>
</feature>
<name>A0ABT5SRV8_9PSEU</name>
<evidence type="ECO:0000313" key="3">
    <source>
        <dbReference type="Proteomes" id="UP001300763"/>
    </source>
</evidence>
<keyword evidence="3" id="KW-1185">Reference proteome</keyword>
<dbReference type="EMBL" id="JAQZAO010000003">
    <property type="protein sequence ID" value="MDD7965436.1"/>
    <property type="molecule type" value="Genomic_DNA"/>
</dbReference>
<evidence type="ECO:0000256" key="1">
    <source>
        <dbReference type="SAM" id="Phobius"/>
    </source>
</evidence>
<proteinExistence type="predicted"/>
<feature type="transmembrane region" description="Helical" evidence="1">
    <location>
        <begin position="144"/>
        <end position="164"/>
    </location>
</feature>
<feature type="transmembrane region" description="Helical" evidence="1">
    <location>
        <begin position="21"/>
        <end position="40"/>
    </location>
</feature>
<accession>A0ABT5SRV8</accession>
<dbReference type="InterPro" id="IPR009339">
    <property type="entry name" value="DUF998"/>
</dbReference>
<feature type="transmembrane region" description="Helical" evidence="1">
    <location>
        <begin position="74"/>
        <end position="93"/>
    </location>
</feature>
<organism evidence="2 3">
    <name type="scientific">Actinomycetospora lemnae</name>
    <dbReference type="NCBI Taxonomy" id="3019891"/>
    <lineage>
        <taxon>Bacteria</taxon>
        <taxon>Bacillati</taxon>
        <taxon>Actinomycetota</taxon>
        <taxon>Actinomycetes</taxon>
        <taxon>Pseudonocardiales</taxon>
        <taxon>Pseudonocardiaceae</taxon>
        <taxon>Actinomycetospora</taxon>
    </lineage>
</organism>
<gene>
    <name evidence="2" type="ORF">PGB27_08735</name>
</gene>
<keyword evidence="1" id="KW-0472">Membrane</keyword>
<protein>
    <submittedName>
        <fullName evidence="2">DUF998 domain-containing protein</fullName>
    </submittedName>
</protein>
<keyword evidence="1" id="KW-1133">Transmembrane helix</keyword>
<dbReference type="Proteomes" id="UP001300763">
    <property type="component" value="Unassembled WGS sequence"/>
</dbReference>
<dbReference type="RefSeq" id="WP_274199977.1">
    <property type="nucleotide sequence ID" value="NZ_JAQZAO010000003.1"/>
</dbReference>
<dbReference type="Pfam" id="PF06197">
    <property type="entry name" value="DUF998"/>
    <property type="match status" value="1"/>
</dbReference>
<reference evidence="2 3" key="1">
    <citation type="submission" date="2023-02" db="EMBL/GenBank/DDBJ databases">
        <title>Genome sequencing required for Actinomycetospora new species description.</title>
        <authorList>
            <person name="Saimee Y."/>
            <person name="Duangmal K."/>
        </authorList>
    </citation>
    <scope>NUCLEOTIDE SEQUENCE [LARGE SCALE GENOMIC DNA]</scope>
    <source>
        <strain evidence="2 3">DW7H6</strain>
    </source>
</reference>
<feature type="transmembrane region" description="Helical" evidence="1">
    <location>
        <begin position="211"/>
        <end position="228"/>
    </location>
</feature>
<sequence length="240" mass="24460">MSTLEQPSPVERSRPGTGSQALTRVLLSCGIAYALLYVVGNDVLAAGRFPGYDRLAQNISELSAIGSPVRTLELAVLLPAGTALMVAFGVGVWRSAAGRRSLLVAGGLIVACGLVGLVALAFPMTSRALLVAAGAMPSNDLGHIVLTGVTVLLIVGMIAAAAVPFSTGFRVYSVVSALVVLVFGALTGTQAPQLAAGAPTPWMGLSERVSIGAWLLWLVVLAVVLLAGTRRVASTGSDAR</sequence>
<comment type="caution">
    <text evidence="2">The sequence shown here is derived from an EMBL/GenBank/DDBJ whole genome shotgun (WGS) entry which is preliminary data.</text>
</comment>
<evidence type="ECO:0000313" key="2">
    <source>
        <dbReference type="EMBL" id="MDD7965436.1"/>
    </source>
</evidence>
<keyword evidence="1" id="KW-0812">Transmembrane</keyword>
<feature type="transmembrane region" description="Helical" evidence="1">
    <location>
        <begin position="171"/>
        <end position="191"/>
    </location>
</feature>